<dbReference type="InterPro" id="IPR037056">
    <property type="entry name" value="RNase_H1_N_sf"/>
</dbReference>
<evidence type="ECO:0000259" key="2">
    <source>
        <dbReference type="Pfam" id="PF01693"/>
    </source>
</evidence>
<dbReference type="AlphaFoldDB" id="A0A1L7TKY8"/>
<dbReference type="EMBL" id="FCQH01000009">
    <property type="protein sequence ID" value="CVK98589.1"/>
    <property type="molecule type" value="Genomic_DNA"/>
</dbReference>
<evidence type="ECO:0000313" key="3">
    <source>
        <dbReference type="EMBL" id="CVK98589.1"/>
    </source>
</evidence>
<dbReference type="Proteomes" id="UP000184255">
    <property type="component" value="Unassembled WGS sequence"/>
</dbReference>
<sequence length="516" mass="56454">MAKFYAVARGFKTGIAQDEETRQILTNNFKDNSNKSFKTRPEAAEWLDKKLGVQGGDWPDIDEEDARAARHAADMEKATRGAESTAASQASALYRAEEKKRAIAEARLRGKRSVVAPAPGRFSQPTSSSYVPLPLLRGPVSLAAFKAEIMEAISNVCDRYGLGDVPTTNKLLLPAPEPSITSRRAGTVNTLPSSPQDKRTRANGPVFSRKYQTPGSPTPSLLKPESTRKGRSRSPFQSMDSTPDKQTSNKSSFRDRGRSHKSAVSEDEDEASSDPFASDSETSEESPPRSQRSRKASHLSSRPAADRLSLKSSNRRLREPSPAFSDSIAQKKRGRAESRPRTTASQPTPSSNREGDHTRTKRDKATWSLPATFDSAAVKKRRLDVIDDLLPARSVINTPRKAFVRKASRAESVSERPASKKAKHSTSNTKTGISSRRKSRSGSEDYEGPISVPSDIDSVSDSGQSPSPIHNKRKVHDSPDSSDIGSEPEKSDSHASDNSDTSIPSKSRRSRQSKRR</sequence>
<evidence type="ECO:0000256" key="1">
    <source>
        <dbReference type="SAM" id="MobiDB-lite"/>
    </source>
</evidence>
<dbReference type="InterPro" id="IPR011320">
    <property type="entry name" value="RNase_H1_N"/>
</dbReference>
<dbReference type="VEuPathDB" id="FungiDB:FMAN_08571"/>
<feature type="compositionally biased region" description="Polar residues" evidence="1">
    <location>
        <begin position="234"/>
        <end position="251"/>
    </location>
</feature>
<feature type="compositionally biased region" description="Basic and acidic residues" evidence="1">
    <location>
        <begin position="408"/>
        <end position="418"/>
    </location>
</feature>
<gene>
    <name evidence="3" type="ORF">FMAN_08571</name>
</gene>
<dbReference type="SUPFAM" id="SSF55658">
    <property type="entry name" value="L9 N-domain-like"/>
    <property type="match status" value="1"/>
</dbReference>
<name>A0A1L7TKY8_FUSMA</name>
<accession>A0A1L7TKY8</accession>
<feature type="region of interest" description="Disordered" evidence="1">
    <location>
        <begin position="387"/>
        <end position="516"/>
    </location>
</feature>
<reference evidence="4" key="1">
    <citation type="journal article" date="2016" name="Genome Biol. Evol.">
        <title>Comparative 'omics' of the Fusarium fujikuroi species complex highlights differences in genetic potential and metabolite synthesis.</title>
        <authorList>
            <person name="Niehaus E.-M."/>
            <person name="Muensterkoetter M."/>
            <person name="Proctor R.H."/>
            <person name="Brown D.W."/>
            <person name="Sharon A."/>
            <person name="Idan Y."/>
            <person name="Oren-Young L."/>
            <person name="Sieber C.M."/>
            <person name="Novak O."/>
            <person name="Pencik A."/>
            <person name="Tarkowska D."/>
            <person name="Hromadova K."/>
            <person name="Freeman S."/>
            <person name="Maymon M."/>
            <person name="Elazar M."/>
            <person name="Youssef S.A."/>
            <person name="El-Shabrawy E.S.M."/>
            <person name="Shalaby A.B.A."/>
            <person name="Houterman P."/>
            <person name="Brock N.L."/>
            <person name="Burkhardt I."/>
            <person name="Tsavkelova E.A."/>
            <person name="Dickschat J.S."/>
            <person name="Galuszka P."/>
            <person name="Gueldener U."/>
            <person name="Tudzynski B."/>
        </authorList>
    </citation>
    <scope>NUCLEOTIDE SEQUENCE [LARGE SCALE GENOMIC DNA]</scope>
    <source>
        <strain evidence="4">MRC7560</strain>
    </source>
</reference>
<feature type="compositionally biased region" description="Basic and acidic residues" evidence="1">
    <location>
        <begin position="487"/>
        <end position="497"/>
    </location>
</feature>
<keyword evidence="4" id="KW-1185">Reference proteome</keyword>
<feature type="compositionally biased region" description="Polar residues" evidence="1">
    <location>
        <begin position="179"/>
        <end position="195"/>
    </location>
</feature>
<feature type="compositionally biased region" description="Low complexity" evidence="1">
    <location>
        <begin position="449"/>
        <end position="462"/>
    </location>
</feature>
<feature type="region of interest" description="Disordered" evidence="1">
    <location>
        <begin position="169"/>
        <end position="374"/>
    </location>
</feature>
<dbReference type="InterPro" id="IPR009027">
    <property type="entry name" value="Ribosomal_bL9/RNase_H1_N"/>
</dbReference>
<comment type="caution">
    <text evidence="3">The sequence shown here is derived from an EMBL/GenBank/DDBJ whole genome shotgun (WGS) entry which is preliminary data.</text>
</comment>
<feature type="compositionally biased region" description="Polar residues" evidence="1">
    <location>
        <begin position="341"/>
        <end position="352"/>
    </location>
</feature>
<feature type="compositionally biased region" description="Polar residues" evidence="1">
    <location>
        <begin position="210"/>
        <end position="219"/>
    </location>
</feature>
<proteinExistence type="predicted"/>
<evidence type="ECO:0000313" key="4">
    <source>
        <dbReference type="Proteomes" id="UP000184255"/>
    </source>
</evidence>
<feature type="domain" description="Ribonuclease H1 N-terminal" evidence="2">
    <location>
        <begin position="3"/>
        <end position="46"/>
    </location>
</feature>
<dbReference type="Gene3D" id="3.40.970.10">
    <property type="entry name" value="Ribonuclease H1, N-terminal domain"/>
    <property type="match status" value="1"/>
</dbReference>
<organism evidence="3 4">
    <name type="scientific">Fusarium mangiferae</name>
    <name type="common">Mango malformation disease fungus</name>
    <dbReference type="NCBI Taxonomy" id="192010"/>
    <lineage>
        <taxon>Eukaryota</taxon>
        <taxon>Fungi</taxon>
        <taxon>Dikarya</taxon>
        <taxon>Ascomycota</taxon>
        <taxon>Pezizomycotina</taxon>
        <taxon>Sordariomycetes</taxon>
        <taxon>Hypocreomycetidae</taxon>
        <taxon>Hypocreales</taxon>
        <taxon>Nectriaceae</taxon>
        <taxon>Fusarium</taxon>
        <taxon>Fusarium fujikuroi species complex</taxon>
    </lineage>
</organism>
<feature type="compositionally biased region" description="Basic residues" evidence="1">
    <location>
        <begin position="506"/>
        <end position="516"/>
    </location>
</feature>
<dbReference type="RefSeq" id="XP_041685310.1">
    <property type="nucleotide sequence ID" value="XM_041835114.1"/>
</dbReference>
<dbReference type="GeneID" id="65087831"/>
<protein>
    <recommendedName>
        <fullName evidence="2">Ribonuclease H1 N-terminal domain-containing protein</fullName>
    </recommendedName>
</protein>
<dbReference type="Pfam" id="PF01693">
    <property type="entry name" value="Cauli_VI"/>
    <property type="match status" value="1"/>
</dbReference>